<reference evidence="2 3" key="1">
    <citation type="submission" date="2018-05" db="EMBL/GenBank/DDBJ databases">
        <title>Genomic Encyclopedia of Archaeal and Bacterial Type Strains, Phase II (KMG-II): from individual species to whole genera.</title>
        <authorList>
            <person name="Goeker M."/>
        </authorList>
    </citation>
    <scope>NUCLEOTIDE SEQUENCE [LARGE SCALE GENOMIC DNA]</scope>
    <source>
        <strain evidence="2 3">DSM 45184</strain>
    </source>
</reference>
<keyword evidence="1" id="KW-0472">Membrane</keyword>
<evidence type="ECO:0000256" key="1">
    <source>
        <dbReference type="SAM" id="Phobius"/>
    </source>
</evidence>
<dbReference type="EMBL" id="QGGR01000011">
    <property type="protein sequence ID" value="PWK45066.1"/>
    <property type="molecule type" value="Genomic_DNA"/>
</dbReference>
<dbReference type="Pfam" id="PF19953">
    <property type="entry name" value="EACC1"/>
    <property type="match status" value="1"/>
</dbReference>
<keyword evidence="1" id="KW-1133">Transmembrane helix</keyword>
<feature type="transmembrane region" description="Helical" evidence="1">
    <location>
        <begin position="59"/>
        <end position="80"/>
    </location>
</feature>
<dbReference type="InterPro" id="IPR045428">
    <property type="entry name" value="EACC1"/>
</dbReference>
<dbReference type="OrthoDB" id="4215582at2"/>
<gene>
    <name evidence="2" type="ORF">BC793_11138</name>
</gene>
<accession>A0A316FC02</accession>
<keyword evidence="1" id="KW-0812">Transmembrane</keyword>
<comment type="caution">
    <text evidence="2">The sequence shown here is derived from an EMBL/GenBank/DDBJ whole genome shotgun (WGS) entry which is preliminary data.</text>
</comment>
<dbReference type="Proteomes" id="UP000245697">
    <property type="component" value="Unassembled WGS sequence"/>
</dbReference>
<protein>
    <submittedName>
        <fullName evidence="2">Uncharacterized protein</fullName>
    </submittedName>
</protein>
<name>A0A316FC02_9ACTN</name>
<evidence type="ECO:0000313" key="2">
    <source>
        <dbReference type="EMBL" id="PWK45066.1"/>
    </source>
</evidence>
<proteinExistence type="predicted"/>
<sequence length="128" mass="13793">MPQTLEIGLVARNDRYDDDDQRWLAQTAALVQDLRRDTGSVRLDRTPVPGMKGAAADQVILALGSAGAFSVAVQLISTWLGRDRHRSVELTFTDAEGTPKTVRVSAENAGSDAMAPLIMAASELAKER</sequence>
<evidence type="ECO:0000313" key="3">
    <source>
        <dbReference type="Proteomes" id="UP000245697"/>
    </source>
</evidence>
<keyword evidence="3" id="KW-1185">Reference proteome</keyword>
<dbReference type="RefSeq" id="WP_146246414.1">
    <property type="nucleotide sequence ID" value="NZ_BONA01000061.1"/>
</dbReference>
<dbReference type="AlphaFoldDB" id="A0A316FC02"/>
<organism evidence="2 3">
    <name type="scientific">Actinoplanes xinjiangensis</name>
    <dbReference type="NCBI Taxonomy" id="512350"/>
    <lineage>
        <taxon>Bacteria</taxon>
        <taxon>Bacillati</taxon>
        <taxon>Actinomycetota</taxon>
        <taxon>Actinomycetes</taxon>
        <taxon>Micromonosporales</taxon>
        <taxon>Micromonosporaceae</taxon>
        <taxon>Actinoplanes</taxon>
    </lineage>
</organism>